<reference evidence="2 3" key="1">
    <citation type="journal article" date="2013" name="J. Mol. Microbiol. Biotechnol.">
        <title>Analysis of the Complete Genomes of Acholeplasma brassicae , A. palmae and A. laidlawii and Their Comparison to the Obligate Parasites from ' Candidatus Phytoplasma'.</title>
        <authorList>
            <person name="Kube M."/>
            <person name="Siewert C."/>
            <person name="Migdoll A.M."/>
            <person name="Duduk B."/>
            <person name="Holz S."/>
            <person name="Rabus R."/>
            <person name="Seemuller E."/>
            <person name="Mitrovic J."/>
            <person name="Muller I."/>
            <person name="Buttner C."/>
            <person name="Reinhardt R."/>
        </authorList>
    </citation>
    <scope>NUCLEOTIDE SEQUENCE [LARGE SCALE GENOMIC DNA]</scope>
    <source>
        <strain evidence="3">0502</strain>
    </source>
</reference>
<dbReference type="STRING" id="61635.BN85313600"/>
<keyword evidence="3" id="KW-1185">Reference proteome</keyword>
<dbReference type="InterPro" id="IPR016979">
    <property type="entry name" value="DUF2129"/>
</dbReference>
<dbReference type="AlphaFoldDB" id="U4KPT3"/>
<dbReference type="Pfam" id="PF09902">
    <property type="entry name" value="DUF2129"/>
    <property type="match status" value="1"/>
</dbReference>
<dbReference type="KEGG" id="abra:BN85313600"/>
<dbReference type="Proteomes" id="UP000032737">
    <property type="component" value="Chromosome"/>
</dbReference>
<proteinExistence type="predicted"/>
<dbReference type="EMBL" id="FO681348">
    <property type="protein sequence ID" value="CCV66381.1"/>
    <property type="molecule type" value="Genomic_DNA"/>
</dbReference>
<name>U4KPT3_9MOLU</name>
<evidence type="ECO:0000313" key="3">
    <source>
        <dbReference type="Proteomes" id="UP000032737"/>
    </source>
</evidence>
<accession>U4KPT3</accession>
<evidence type="ECO:0000256" key="1">
    <source>
        <dbReference type="ARBA" id="ARBA00022490"/>
    </source>
</evidence>
<dbReference type="HOGENOM" id="CLU_2629963_0_0_14"/>
<keyword evidence="1" id="KW-0963">Cytoplasm</keyword>
<evidence type="ECO:0000313" key="2">
    <source>
        <dbReference type="EMBL" id="CCV66381.1"/>
    </source>
</evidence>
<gene>
    <name evidence="2" type="ORF">BN85313600</name>
</gene>
<dbReference type="RefSeq" id="WP_030005241.1">
    <property type="nucleotide sequence ID" value="NC_022549.1"/>
</dbReference>
<organism evidence="2 3">
    <name type="scientific">Acholeplasma brassicae</name>
    <dbReference type="NCBI Taxonomy" id="61635"/>
    <lineage>
        <taxon>Bacteria</taxon>
        <taxon>Bacillati</taxon>
        <taxon>Mycoplasmatota</taxon>
        <taxon>Mollicutes</taxon>
        <taxon>Acholeplasmatales</taxon>
        <taxon>Acholeplasmataceae</taxon>
        <taxon>Acholeplasma</taxon>
    </lineage>
</organism>
<protein>
    <submittedName>
        <fullName evidence="2">Uncharacterized protein</fullName>
    </submittedName>
</protein>
<sequence length="77" mass="9406">MRIDRISYIVYYKNKEAIKKVEQLDVNVTYNSTRLKFLTIYFDRANEKDIKRKLEQMKGIIRYEPSLLENQKIIFEV</sequence>